<name>A0ACC2T8X1_9FUNG</name>
<accession>A0ACC2T8X1</accession>
<sequence length="108" mass="11459">MPTSSPDLSTNHTGKLFGIVYITLTGVVDTIVPAAGPWSWAGKSASYLLKLASLLWWALPAKPLAQVTPGNSGSAAQDWVPDSWIVGGFTPYITLNGVSCFVVWILVL</sequence>
<dbReference type="EMBL" id="QTSX02003552">
    <property type="protein sequence ID" value="KAJ9071068.1"/>
    <property type="molecule type" value="Genomic_DNA"/>
</dbReference>
<proteinExistence type="predicted"/>
<reference evidence="1" key="1">
    <citation type="submission" date="2022-04" db="EMBL/GenBank/DDBJ databases">
        <title>Genome of the entomopathogenic fungus Entomophthora muscae.</title>
        <authorList>
            <person name="Elya C."/>
            <person name="Lovett B.R."/>
            <person name="Lee E."/>
            <person name="Macias A.M."/>
            <person name="Hajek A.E."/>
            <person name="De Bivort B.L."/>
            <person name="Kasson M.T."/>
            <person name="De Fine Licht H.H."/>
            <person name="Stajich J.E."/>
        </authorList>
    </citation>
    <scope>NUCLEOTIDE SEQUENCE</scope>
    <source>
        <strain evidence="1">Berkeley</strain>
    </source>
</reference>
<organism evidence="1 2">
    <name type="scientific">Entomophthora muscae</name>
    <dbReference type="NCBI Taxonomy" id="34485"/>
    <lineage>
        <taxon>Eukaryota</taxon>
        <taxon>Fungi</taxon>
        <taxon>Fungi incertae sedis</taxon>
        <taxon>Zoopagomycota</taxon>
        <taxon>Entomophthoromycotina</taxon>
        <taxon>Entomophthoromycetes</taxon>
        <taxon>Entomophthorales</taxon>
        <taxon>Entomophthoraceae</taxon>
        <taxon>Entomophthora</taxon>
    </lineage>
</organism>
<comment type="caution">
    <text evidence="1">The sequence shown here is derived from an EMBL/GenBank/DDBJ whole genome shotgun (WGS) entry which is preliminary data.</text>
</comment>
<evidence type="ECO:0000313" key="1">
    <source>
        <dbReference type="EMBL" id="KAJ9071068.1"/>
    </source>
</evidence>
<keyword evidence="2" id="KW-1185">Reference proteome</keyword>
<protein>
    <submittedName>
        <fullName evidence="1">Uncharacterized protein</fullName>
    </submittedName>
</protein>
<evidence type="ECO:0000313" key="2">
    <source>
        <dbReference type="Proteomes" id="UP001165960"/>
    </source>
</evidence>
<gene>
    <name evidence="1" type="ORF">DSO57_1000744</name>
</gene>
<dbReference type="Proteomes" id="UP001165960">
    <property type="component" value="Unassembled WGS sequence"/>
</dbReference>